<sequence>MSKGVVKSDPRYAEWARGLSERYQRSQIKAAVSVNREMLMFYWSLGRDIVEMHAESRWGSGSFKELSRDLQREIPNVKGFSPRNLRYMKRFYELFPSFEFAPQTAAQITGDAGNEFLPQLVAKIDSASTSDYMPSTDAEIFSIPWGHIRLIIDKAKGDRVFAKFYIRETIENGWSRSVLMNYLDTNLYERQGKAVANFSKTLPAPQSNLAQEITRDPYQFDFLAIRKDHDEKELKDAIMNNVSAFLMELGTGFALMGREYRLKVGETEQWIDLLFYHAKLHCYVVIEVKATDFKPEYVGQLGTYVAAVNHILKTDSDEPTIGLLVCKDKDNVVAQYALESASQPIGISEYELSKLVPENFRSSLPTIEEIEEGLRDE</sequence>
<organism evidence="3 4">
    <name type="scientific">Rubneribacter badeniensis</name>
    <dbReference type="NCBI Taxonomy" id="2070688"/>
    <lineage>
        <taxon>Bacteria</taxon>
        <taxon>Bacillati</taxon>
        <taxon>Actinomycetota</taxon>
        <taxon>Coriobacteriia</taxon>
        <taxon>Eggerthellales</taxon>
        <taxon>Eggerthellaceae</taxon>
        <taxon>Rubneribacter</taxon>
    </lineage>
</organism>
<keyword evidence="4" id="KW-1185">Reference proteome</keyword>
<dbReference type="InterPro" id="IPR011856">
    <property type="entry name" value="tRNA_endonuc-like_dom_sf"/>
</dbReference>
<dbReference type="InterPro" id="IPR053148">
    <property type="entry name" value="PD-DEXK-like_domain"/>
</dbReference>
<dbReference type="InterPro" id="IPR009362">
    <property type="entry name" value="YhcG_C"/>
</dbReference>
<evidence type="ECO:0000259" key="1">
    <source>
        <dbReference type="Pfam" id="PF06250"/>
    </source>
</evidence>
<evidence type="ECO:0000259" key="2">
    <source>
        <dbReference type="Pfam" id="PF17761"/>
    </source>
</evidence>
<feature type="domain" description="YhcG PDDEXK nuclease" evidence="1">
    <location>
        <begin position="211"/>
        <end position="365"/>
    </location>
</feature>
<evidence type="ECO:0000313" key="4">
    <source>
        <dbReference type="Proteomes" id="UP000236488"/>
    </source>
</evidence>
<comment type="caution">
    <text evidence="3">The sequence shown here is derived from an EMBL/GenBank/DDBJ whole genome shotgun (WGS) entry which is preliminary data.</text>
</comment>
<dbReference type="Pfam" id="PF17761">
    <property type="entry name" value="DUF1016_N"/>
    <property type="match status" value="1"/>
</dbReference>
<dbReference type="Gene3D" id="3.40.1350.10">
    <property type="match status" value="1"/>
</dbReference>
<reference evidence="3 4" key="1">
    <citation type="journal article" date="2018" name="Int. J. Syst. Evol. Microbiol.">
        <title>Rubneribacter badeniensis gen. nov., sp. nov. and Enteroscipio rubneri gen. nov., sp. nov., new members of the Eggerthellaceae isolated from human faeces.</title>
        <authorList>
            <person name="Danylec N."/>
            <person name="Gobl A."/>
            <person name="Stoll D.A."/>
            <person name="Hetzer B."/>
            <person name="Kulling S.E."/>
            <person name="Huch M."/>
        </authorList>
    </citation>
    <scope>NUCLEOTIDE SEQUENCE [LARGE SCALE GENOMIC DNA]</scope>
    <source>
        <strain evidence="3 4">ResAG-85</strain>
    </source>
</reference>
<proteinExistence type="predicted"/>
<dbReference type="RefSeq" id="WP_103262482.1">
    <property type="nucleotide sequence ID" value="NZ_PPEL01000003.1"/>
</dbReference>
<accession>A0A2K2U882</accession>
<dbReference type="GO" id="GO:0003676">
    <property type="term" value="F:nucleic acid binding"/>
    <property type="evidence" value="ECO:0007669"/>
    <property type="project" value="InterPro"/>
</dbReference>
<dbReference type="AlphaFoldDB" id="A0A2K2U882"/>
<evidence type="ECO:0000313" key="3">
    <source>
        <dbReference type="EMBL" id="PNV66408.1"/>
    </source>
</evidence>
<dbReference type="PANTHER" id="PTHR30547">
    <property type="entry name" value="UNCHARACTERIZED PROTEIN YHCG-RELATED"/>
    <property type="match status" value="1"/>
</dbReference>
<name>A0A2K2U882_9ACTN</name>
<feature type="domain" description="YhcG N-terminal" evidence="2">
    <location>
        <begin position="21"/>
        <end position="190"/>
    </location>
</feature>
<dbReference type="Proteomes" id="UP000236488">
    <property type="component" value="Unassembled WGS sequence"/>
</dbReference>
<dbReference type="Pfam" id="PF06250">
    <property type="entry name" value="YhcG_C"/>
    <property type="match status" value="1"/>
</dbReference>
<gene>
    <name evidence="3" type="ORF">C2L80_01555</name>
</gene>
<dbReference type="InterPro" id="IPR041527">
    <property type="entry name" value="YhcG_N"/>
</dbReference>
<dbReference type="PANTHER" id="PTHR30547:SF0">
    <property type="entry name" value="BLR8175 PROTEIN"/>
    <property type="match status" value="1"/>
</dbReference>
<dbReference type="EMBL" id="PPEL01000003">
    <property type="protein sequence ID" value="PNV66408.1"/>
    <property type="molecule type" value="Genomic_DNA"/>
</dbReference>
<protein>
    <submittedName>
        <fullName evidence="3">DUF1016 domain-containing protein</fullName>
    </submittedName>
</protein>